<keyword evidence="3 6" id="KW-0547">Nucleotide-binding</keyword>
<keyword evidence="6" id="KW-0378">Hydrolase</keyword>
<reference evidence="9 10" key="1">
    <citation type="submission" date="2024-03" db="EMBL/GenBank/DDBJ databases">
        <title>Human intestinal bacterial collection.</title>
        <authorList>
            <person name="Pauvert C."/>
            <person name="Hitch T.C.A."/>
            <person name="Clavel T."/>
        </authorList>
    </citation>
    <scope>NUCLEOTIDE SEQUENCE [LARGE SCALE GENOMIC DNA]</scope>
    <source>
        <strain evidence="9 10">CLA-JM-H11</strain>
    </source>
</reference>
<dbReference type="Gene3D" id="1.20.120.430">
    <property type="entry name" value="tRNA modification GTPase MnmE domain 2"/>
    <property type="match status" value="1"/>
</dbReference>
<evidence type="ECO:0000256" key="7">
    <source>
        <dbReference type="RuleBase" id="RU003313"/>
    </source>
</evidence>
<feature type="binding site" evidence="6">
    <location>
        <position position="457"/>
    </location>
    <ligand>
        <name>(6S)-5-formyl-5,6,7,8-tetrahydrofolate</name>
        <dbReference type="ChEBI" id="CHEBI:57457"/>
    </ligand>
</feature>
<proteinExistence type="inferred from homology"/>
<feature type="binding site" evidence="6">
    <location>
        <begin position="276"/>
        <end position="279"/>
    </location>
    <ligand>
        <name>GTP</name>
        <dbReference type="ChEBI" id="CHEBI:37565"/>
    </ligand>
</feature>
<dbReference type="RefSeq" id="WP_349216022.1">
    <property type="nucleotide sequence ID" value="NZ_JBBMFA010000091.1"/>
</dbReference>
<dbReference type="InterPro" id="IPR004520">
    <property type="entry name" value="GTPase_MnmE"/>
</dbReference>
<name>A0ABV1GFR5_9FIRM</name>
<dbReference type="PANTHER" id="PTHR42714">
    <property type="entry name" value="TRNA MODIFICATION GTPASE GTPBP3"/>
    <property type="match status" value="1"/>
</dbReference>
<evidence type="ECO:0000313" key="10">
    <source>
        <dbReference type="Proteomes" id="UP001477672"/>
    </source>
</evidence>
<keyword evidence="4 6" id="KW-0630">Potassium</keyword>
<protein>
    <recommendedName>
        <fullName evidence="6">tRNA modification GTPase MnmE</fullName>
        <ecNumber evidence="6">3.6.-.-</ecNumber>
    </recommendedName>
</protein>
<feature type="binding site" evidence="6">
    <location>
        <position position="87"/>
    </location>
    <ligand>
        <name>(6S)-5-formyl-5,6,7,8-tetrahydrofolate</name>
        <dbReference type="ChEBI" id="CHEBI:57457"/>
    </ligand>
</feature>
<comment type="cofactor">
    <cofactor evidence="6">
        <name>K(+)</name>
        <dbReference type="ChEBI" id="CHEBI:29103"/>
    </cofactor>
    <text evidence="6">Binds 1 potassium ion per subunit.</text>
</comment>
<keyword evidence="2 6" id="KW-0819">tRNA processing</keyword>
<keyword evidence="6" id="KW-0479">Metal-binding</keyword>
<dbReference type="Proteomes" id="UP001477672">
    <property type="component" value="Unassembled WGS sequence"/>
</dbReference>
<organism evidence="9 10">
    <name type="scientific">Ruthenibacterium intestinale</name>
    <dbReference type="NCBI Taxonomy" id="3133163"/>
    <lineage>
        <taxon>Bacteria</taxon>
        <taxon>Bacillati</taxon>
        <taxon>Bacillota</taxon>
        <taxon>Clostridia</taxon>
        <taxon>Eubacteriales</taxon>
        <taxon>Oscillospiraceae</taxon>
        <taxon>Ruthenibacterium</taxon>
    </lineage>
</organism>
<accession>A0ABV1GFR5</accession>
<dbReference type="Pfam" id="PF10396">
    <property type="entry name" value="TrmE_N"/>
    <property type="match status" value="1"/>
</dbReference>
<dbReference type="CDD" id="cd04164">
    <property type="entry name" value="trmE"/>
    <property type="match status" value="1"/>
</dbReference>
<feature type="binding site" evidence="6">
    <location>
        <position position="126"/>
    </location>
    <ligand>
        <name>(6S)-5-formyl-5,6,7,8-tetrahydrofolate</name>
        <dbReference type="ChEBI" id="CHEBI:57457"/>
    </ligand>
</feature>
<feature type="binding site" evidence="6">
    <location>
        <position position="256"/>
    </location>
    <ligand>
        <name>K(+)</name>
        <dbReference type="ChEBI" id="CHEBI:29103"/>
    </ligand>
</feature>
<dbReference type="SUPFAM" id="SSF52540">
    <property type="entry name" value="P-loop containing nucleoside triphosphate hydrolases"/>
    <property type="match status" value="1"/>
</dbReference>
<dbReference type="InterPro" id="IPR031168">
    <property type="entry name" value="G_TrmE"/>
</dbReference>
<feature type="binding site" evidence="6">
    <location>
        <position position="23"/>
    </location>
    <ligand>
        <name>(6S)-5-formyl-5,6,7,8-tetrahydrofolate</name>
        <dbReference type="ChEBI" id="CHEBI:57457"/>
    </ligand>
</feature>
<keyword evidence="6" id="KW-0963">Cytoplasm</keyword>
<comment type="similarity">
    <text evidence="1 6 7">Belongs to the TRAFAC class TrmE-Era-EngA-EngB-Septin-like GTPase superfamily. TrmE GTPase family.</text>
</comment>
<dbReference type="Pfam" id="PF01926">
    <property type="entry name" value="MMR_HSR1"/>
    <property type="match status" value="1"/>
</dbReference>
<feature type="binding site" evidence="6">
    <location>
        <begin position="251"/>
        <end position="257"/>
    </location>
    <ligand>
        <name>GTP</name>
        <dbReference type="ChEBI" id="CHEBI:37565"/>
    </ligand>
</feature>
<evidence type="ECO:0000313" key="9">
    <source>
        <dbReference type="EMBL" id="MEQ2520517.1"/>
    </source>
</evidence>
<dbReference type="EC" id="3.6.-.-" evidence="6"/>
<evidence type="ECO:0000256" key="6">
    <source>
        <dbReference type="HAMAP-Rule" id="MF_00379"/>
    </source>
</evidence>
<dbReference type="InterPro" id="IPR025867">
    <property type="entry name" value="MnmE_helical"/>
</dbReference>
<dbReference type="PROSITE" id="PS51709">
    <property type="entry name" value="G_TRME"/>
    <property type="match status" value="1"/>
</dbReference>
<feature type="domain" description="TrmE-type G" evidence="8">
    <location>
        <begin position="222"/>
        <end position="379"/>
    </location>
</feature>
<dbReference type="Gene3D" id="3.30.1360.120">
    <property type="entry name" value="Probable tRNA modification gtpase trme, domain 1"/>
    <property type="match status" value="1"/>
</dbReference>
<keyword evidence="10" id="KW-1185">Reference proteome</keyword>
<dbReference type="SUPFAM" id="SSF116878">
    <property type="entry name" value="TrmE connector domain"/>
    <property type="match status" value="1"/>
</dbReference>
<dbReference type="SUPFAM" id="SSF103025">
    <property type="entry name" value="Folate-binding domain"/>
    <property type="match status" value="1"/>
</dbReference>
<evidence type="ECO:0000256" key="5">
    <source>
        <dbReference type="ARBA" id="ARBA00023134"/>
    </source>
</evidence>
<comment type="caution">
    <text evidence="6">Lacks conserved residue(s) required for the propagation of feature annotation.</text>
</comment>
<dbReference type="InterPro" id="IPR027417">
    <property type="entry name" value="P-loop_NTPase"/>
</dbReference>
<evidence type="ECO:0000259" key="8">
    <source>
        <dbReference type="PROSITE" id="PS51709"/>
    </source>
</evidence>
<dbReference type="Gene3D" id="3.40.50.300">
    <property type="entry name" value="P-loop containing nucleotide triphosphate hydrolases"/>
    <property type="match status" value="1"/>
</dbReference>
<dbReference type="EMBL" id="JBBMFA010000091">
    <property type="protein sequence ID" value="MEQ2520517.1"/>
    <property type="molecule type" value="Genomic_DNA"/>
</dbReference>
<dbReference type="CDD" id="cd14858">
    <property type="entry name" value="TrmE_N"/>
    <property type="match status" value="1"/>
</dbReference>
<feature type="binding site" evidence="6">
    <location>
        <position position="232"/>
    </location>
    <ligand>
        <name>K(+)</name>
        <dbReference type="ChEBI" id="CHEBI:29103"/>
    </ligand>
</feature>
<feature type="binding site" evidence="6">
    <location>
        <position position="251"/>
    </location>
    <ligand>
        <name>K(+)</name>
        <dbReference type="ChEBI" id="CHEBI:29103"/>
    </ligand>
</feature>
<evidence type="ECO:0000256" key="1">
    <source>
        <dbReference type="ARBA" id="ARBA00011043"/>
    </source>
</evidence>
<dbReference type="InterPro" id="IPR006073">
    <property type="entry name" value="GTP-bd"/>
</dbReference>
<sequence length="457" mass="48451">MIQERTIAAIATPPGAGGIAVVRLSGEEAYRVAAKVFRPANPRKQLEQAKGYTALFGHFVQDGRVCDEVVALCFRAPHSYTGEDVVELSCHGGSTVSSQLLRACLDAGAQAAGPGEFTKRALLAGRISLTQAEAVMDLIGSTSKQGAAAAAAAMEGALYRKIDGVRAHLISLAGHLAAYTDYPEEDVPELSLEALASSLREDRKTLEELIRGYDTGAVLRRGVQTAIVGSPNVGKSTLLNLLSGFERAIVTPVAGTTRDVVEQEIELAGVRLHLADTAGIRQTDDVVEAEGIRRSFARLEQAGFVLAVFDASKEADSEDETLARRCAGRPALAILNKNDLPRRFDEHVIAPYFSKIVSISANDPAFLKTVEQAAAEVLGVANLDTDAMLLANERQLACAKAARDALTEALDAVEAGFTLDAAGVCVDDALNALYELTGEHASDDVIEEVFSKFCVGK</sequence>
<feature type="binding site" evidence="6">
    <location>
        <begin position="232"/>
        <end position="237"/>
    </location>
    <ligand>
        <name>GTP</name>
        <dbReference type="ChEBI" id="CHEBI:37565"/>
    </ligand>
</feature>
<dbReference type="NCBIfam" id="TIGR00450">
    <property type="entry name" value="mnmE_trmE_thdF"/>
    <property type="match status" value="1"/>
</dbReference>
<comment type="function">
    <text evidence="6">Exhibits a very high intrinsic GTPase hydrolysis rate. Involved in the addition of a carboxymethylaminomethyl (cmnm) group at the wobble position (U34) of certain tRNAs, forming tRNA-cmnm(5)s(2)U34.</text>
</comment>
<dbReference type="InterPro" id="IPR027266">
    <property type="entry name" value="TrmE/GcvT-like"/>
</dbReference>
<comment type="caution">
    <text evidence="9">The sequence shown here is derived from an EMBL/GenBank/DDBJ whole genome shotgun (WGS) entry which is preliminary data.</text>
</comment>
<dbReference type="PANTHER" id="PTHR42714:SF2">
    <property type="entry name" value="TRNA MODIFICATION GTPASE GTPBP3, MITOCHONDRIAL"/>
    <property type="match status" value="1"/>
</dbReference>
<feature type="binding site" evidence="6">
    <location>
        <position position="257"/>
    </location>
    <ligand>
        <name>Mg(2+)</name>
        <dbReference type="ChEBI" id="CHEBI:18420"/>
    </ligand>
</feature>
<dbReference type="Pfam" id="PF12631">
    <property type="entry name" value="MnmE_helical"/>
    <property type="match status" value="1"/>
</dbReference>
<comment type="subunit">
    <text evidence="6">Homodimer. Heterotetramer of two MnmE and two MnmG subunits.</text>
</comment>
<evidence type="ECO:0000256" key="3">
    <source>
        <dbReference type="ARBA" id="ARBA00022741"/>
    </source>
</evidence>
<keyword evidence="6" id="KW-0460">Magnesium</keyword>
<gene>
    <name evidence="6 9" type="primary">mnmE</name>
    <name evidence="6" type="synonym">trmE</name>
    <name evidence="9" type="ORF">WMO24_08745</name>
</gene>
<feature type="binding site" evidence="6">
    <location>
        <position position="253"/>
    </location>
    <ligand>
        <name>K(+)</name>
        <dbReference type="ChEBI" id="CHEBI:29103"/>
    </ligand>
</feature>
<dbReference type="InterPro" id="IPR027368">
    <property type="entry name" value="MnmE_dom2"/>
</dbReference>
<comment type="subcellular location">
    <subcellularLocation>
        <location evidence="6">Cytoplasm</location>
    </subcellularLocation>
</comment>
<evidence type="ECO:0000256" key="2">
    <source>
        <dbReference type="ARBA" id="ARBA00022694"/>
    </source>
</evidence>
<feature type="binding site" evidence="6">
    <location>
        <position position="236"/>
    </location>
    <ligand>
        <name>Mg(2+)</name>
        <dbReference type="ChEBI" id="CHEBI:18420"/>
    </ligand>
</feature>
<dbReference type="InterPro" id="IPR018948">
    <property type="entry name" value="GTP-bd_TrmE_N"/>
</dbReference>
<evidence type="ECO:0000256" key="4">
    <source>
        <dbReference type="ARBA" id="ARBA00022958"/>
    </source>
</evidence>
<keyword evidence="5 6" id="KW-0342">GTP-binding</keyword>
<dbReference type="NCBIfam" id="TIGR00231">
    <property type="entry name" value="small_GTP"/>
    <property type="match status" value="1"/>
</dbReference>
<dbReference type="InterPro" id="IPR005225">
    <property type="entry name" value="Small_GTP-bd"/>
</dbReference>
<dbReference type="HAMAP" id="MF_00379">
    <property type="entry name" value="GTPase_MnmE"/>
    <property type="match status" value="1"/>
</dbReference>